<keyword evidence="5 9" id="KW-0812">Transmembrane</keyword>
<feature type="transmembrane region" description="Helical" evidence="10">
    <location>
        <begin position="240"/>
        <end position="256"/>
    </location>
</feature>
<evidence type="ECO:0000256" key="2">
    <source>
        <dbReference type="ARBA" id="ARBA00022448"/>
    </source>
</evidence>
<feature type="transmembrane region" description="Helical" evidence="10">
    <location>
        <begin position="560"/>
        <end position="581"/>
    </location>
</feature>
<feature type="transmembrane region" description="Helical" evidence="10">
    <location>
        <begin position="495"/>
        <end position="516"/>
    </location>
</feature>
<evidence type="ECO:0000259" key="12">
    <source>
        <dbReference type="Pfam" id="PF00662"/>
    </source>
</evidence>
<feature type="transmembrane region" description="Helical" evidence="10">
    <location>
        <begin position="399"/>
        <end position="426"/>
    </location>
</feature>
<feature type="transmembrane region" description="Helical" evidence="10">
    <location>
        <begin position="204"/>
        <end position="228"/>
    </location>
</feature>
<dbReference type="EMBL" id="JAKZGP010000006">
    <property type="protein sequence ID" value="MCH7408613.1"/>
    <property type="molecule type" value="Genomic_DNA"/>
</dbReference>
<feature type="transmembrane region" description="Helical" evidence="10">
    <location>
        <begin position="296"/>
        <end position="314"/>
    </location>
</feature>
<accession>A0ABS9UX31</accession>
<evidence type="ECO:0000259" key="14">
    <source>
        <dbReference type="Pfam" id="PF20501"/>
    </source>
</evidence>
<feature type="transmembrane region" description="Helical" evidence="10">
    <location>
        <begin position="740"/>
        <end position="758"/>
    </location>
</feature>
<evidence type="ECO:0000256" key="5">
    <source>
        <dbReference type="ARBA" id="ARBA00022692"/>
    </source>
</evidence>
<feature type="transmembrane region" description="Helical" evidence="10">
    <location>
        <begin position="621"/>
        <end position="641"/>
    </location>
</feature>
<dbReference type="NCBIfam" id="NF009287">
    <property type="entry name" value="PRK12647.1"/>
    <property type="match status" value="1"/>
</dbReference>
<keyword evidence="4" id="KW-1003">Cell membrane</keyword>
<dbReference type="InterPro" id="IPR046806">
    <property type="entry name" value="MrpA_C/MbhE"/>
</dbReference>
<sequence>MILAILSGFILAGCTPFISKFIKGKGSLLLPLLPFGLFVYFISYLKEIGEGQTFKFSYEWVPSYGINFGFHLDGLAMLFALLITGVGTLVFTYTTSYLKGHQYLDRFFGYLSMFMASMLGLVLSDNIITLFIFWELTSISSFFLIGFNNDDPKSRKSALLALSITGLGGLFLLAGMVLLGFVGGTYQFQELLSQSNLIQDHASYGWIVGLIFIGAFTKSAQFPFHFWLPGAMKAPTPVSTYLHSATMVKAGIYLLARFTPLLGGTPEWNTTLIIVGAITMVYAAVHSIFRIDMKGILAYSTISALGILVFLIGLGTEASLLAAGVFILVHALYKATLFLITGIVDHETGTRDVTVLSGLSKVLMPVAVAAGLAALSNAGAPPFFGFIGKDLIYEATLAYGNWAVVLTIAAIVTNVCLLFAGLLAGFKPFVGPLPSNYAALHLPHPTMWVPPLILAGLGLVFGLFPSLIEGVLVQPVFSSMVIEGAPVHIKLWHGFNLVLGLSLLTLTLGVVLYMILKPSSLLFSKTLKFEMIAPQTLFGIFGKFFNAFARFWTGLFQNGYLRNYVITILGFLTILLAYRLYQGVNLYIDTAQLTSLTIYEVTVAIMMIVAIIFTVFSRSRLVAVASLGVMGYSICLIFLFYSAPDLAMTQFSIDTLTVILFVLVIYNLPKYKNFSSKAVRLRDAVLSIFFGSLIAILTLEVLAEPLNRETSIFYAESAYLLAKGKNVVNVILVDFRGFDTMVEITVLVIAAIGVFSLLKLRLKSIEKE</sequence>
<comment type="subcellular location">
    <subcellularLocation>
        <location evidence="1">Cell membrane</location>
        <topology evidence="1">Multi-pass membrane protein</topology>
    </subcellularLocation>
    <subcellularLocation>
        <location evidence="9">Membrane</location>
        <topology evidence="9">Multi-pass membrane protein</topology>
    </subcellularLocation>
</comment>
<dbReference type="Pfam" id="PF13244">
    <property type="entry name" value="MbhD"/>
    <property type="match status" value="1"/>
</dbReference>
<evidence type="ECO:0000256" key="7">
    <source>
        <dbReference type="ARBA" id="ARBA00023065"/>
    </source>
</evidence>
<reference evidence="15" key="1">
    <citation type="submission" date="2022-03" db="EMBL/GenBank/DDBJ databases">
        <title>De novo assembled genomes of Belliella spp. (Cyclobacteriaceae) strains.</title>
        <authorList>
            <person name="Szabo A."/>
            <person name="Korponai K."/>
            <person name="Felfoldi T."/>
        </authorList>
    </citation>
    <scope>NUCLEOTIDE SEQUENCE</scope>
    <source>
        <strain evidence="15">DSM 111904</strain>
    </source>
</reference>
<feature type="transmembrane region" description="Helical" evidence="10">
    <location>
        <begin position="447"/>
        <end position="468"/>
    </location>
</feature>
<dbReference type="Pfam" id="PF20501">
    <property type="entry name" value="MbhE"/>
    <property type="match status" value="1"/>
</dbReference>
<feature type="transmembrane region" description="Helical" evidence="10">
    <location>
        <begin position="362"/>
        <end position="387"/>
    </location>
</feature>
<name>A0ABS9UX31_9BACT</name>
<evidence type="ECO:0000256" key="1">
    <source>
        <dbReference type="ARBA" id="ARBA00004651"/>
    </source>
</evidence>
<feature type="transmembrane region" description="Helical" evidence="10">
    <location>
        <begin position="28"/>
        <end position="45"/>
    </location>
</feature>
<evidence type="ECO:0000259" key="13">
    <source>
        <dbReference type="Pfam" id="PF13244"/>
    </source>
</evidence>
<keyword evidence="6 10" id="KW-1133">Transmembrane helix</keyword>
<feature type="transmembrane region" description="Helical" evidence="10">
    <location>
        <begin position="268"/>
        <end position="289"/>
    </location>
</feature>
<evidence type="ECO:0000313" key="15">
    <source>
        <dbReference type="EMBL" id="MCH7408613.1"/>
    </source>
</evidence>
<feature type="transmembrane region" description="Helical" evidence="10">
    <location>
        <begin position="681"/>
        <end position="703"/>
    </location>
</feature>
<evidence type="ECO:0000256" key="6">
    <source>
        <dbReference type="ARBA" id="ARBA00022989"/>
    </source>
</evidence>
<feature type="domain" description="NADH-Ubiquinone oxidoreductase (complex I) chain 5 N-terminal" evidence="12">
    <location>
        <begin position="63"/>
        <end position="108"/>
    </location>
</feature>
<dbReference type="Pfam" id="PF00361">
    <property type="entry name" value="Proton_antipo_M"/>
    <property type="match status" value="1"/>
</dbReference>
<dbReference type="PANTHER" id="PTHR43373:SF1">
    <property type="entry name" value="NA(+)_H(+) ANTIPORTER SUBUNIT A"/>
    <property type="match status" value="1"/>
</dbReference>
<feature type="transmembrane region" description="Helical" evidence="10">
    <location>
        <begin position="593"/>
        <end position="616"/>
    </location>
</feature>
<dbReference type="InterPro" id="IPR001516">
    <property type="entry name" value="Proton_antipo_N"/>
</dbReference>
<dbReference type="InterPro" id="IPR025383">
    <property type="entry name" value="MrpA_C/MbhD"/>
</dbReference>
<gene>
    <name evidence="15" type="ORF">MM239_04345</name>
</gene>
<feature type="transmembrane region" description="Helical" evidence="10">
    <location>
        <begin position="159"/>
        <end position="184"/>
    </location>
</feature>
<dbReference type="Pfam" id="PF00662">
    <property type="entry name" value="Proton_antipo_N"/>
    <property type="match status" value="1"/>
</dbReference>
<keyword evidence="8 10" id="KW-0472">Membrane</keyword>
<feature type="domain" description="MrpA C-terminal/MbhD" evidence="13">
    <location>
        <begin position="605"/>
        <end position="670"/>
    </location>
</feature>
<dbReference type="InterPro" id="IPR050616">
    <property type="entry name" value="CPA3_Na-H_Antiporter_A"/>
</dbReference>
<feature type="transmembrane region" description="Helical" evidence="10">
    <location>
        <begin position="65"/>
        <end position="91"/>
    </location>
</feature>
<feature type="transmembrane region" description="Helical" evidence="10">
    <location>
        <begin position="647"/>
        <end position="669"/>
    </location>
</feature>
<keyword evidence="7" id="KW-0406">Ion transport</keyword>
<evidence type="ECO:0000256" key="3">
    <source>
        <dbReference type="ARBA" id="ARBA00022449"/>
    </source>
</evidence>
<dbReference type="PRINTS" id="PR01434">
    <property type="entry name" value="NADHDHGNASE5"/>
</dbReference>
<evidence type="ECO:0000256" key="9">
    <source>
        <dbReference type="RuleBase" id="RU000320"/>
    </source>
</evidence>
<comment type="caution">
    <text evidence="15">The sequence shown here is derived from an EMBL/GenBank/DDBJ whole genome shotgun (WGS) entry which is preliminary data.</text>
</comment>
<evidence type="ECO:0000313" key="16">
    <source>
        <dbReference type="Proteomes" id="UP001165489"/>
    </source>
</evidence>
<dbReference type="InterPro" id="IPR001750">
    <property type="entry name" value="ND/Mrp_TM"/>
</dbReference>
<dbReference type="PANTHER" id="PTHR43373">
    <property type="entry name" value="NA(+)/H(+) ANTIPORTER SUBUNIT"/>
    <property type="match status" value="1"/>
</dbReference>
<feature type="transmembrane region" description="Helical" evidence="10">
    <location>
        <begin position="320"/>
        <end position="341"/>
    </location>
</feature>
<dbReference type="Proteomes" id="UP001165489">
    <property type="component" value="Unassembled WGS sequence"/>
</dbReference>
<keyword evidence="16" id="KW-1185">Reference proteome</keyword>
<dbReference type="RefSeq" id="WP_241346901.1">
    <property type="nucleotide sequence ID" value="NZ_JAKZGP010000006.1"/>
</dbReference>
<feature type="domain" description="NADH:quinone oxidoreductase/Mrp antiporter transmembrane" evidence="11">
    <location>
        <begin position="124"/>
        <end position="408"/>
    </location>
</feature>
<organism evidence="15 16">
    <name type="scientific">Belliella filtrata</name>
    <dbReference type="NCBI Taxonomy" id="2923435"/>
    <lineage>
        <taxon>Bacteria</taxon>
        <taxon>Pseudomonadati</taxon>
        <taxon>Bacteroidota</taxon>
        <taxon>Cytophagia</taxon>
        <taxon>Cytophagales</taxon>
        <taxon>Cyclobacteriaceae</taxon>
        <taxon>Belliella</taxon>
    </lineage>
</organism>
<evidence type="ECO:0000256" key="8">
    <source>
        <dbReference type="ARBA" id="ARBA00023136"/>
    </source>
</evidence>
<evidence type="ECO:0000256" key="10">
    <source>
        <dbReference type="SAM" id="Phobius"/>
    </source>
</evidence>
<protein>
    <submittedName>
        <fullName evidence="15">Monovalent cation/H+ antiporter subunit A</fullName>
    </submittedName>
</protein>
<keyword evidence="3" id="KW-0050">Antiport</keyword>
<keyword evidence="2" id="KW-0813">Transport</keyword>
<evidence type="ECO:0000259" key="11">
    <source>
        <dbReference type="Pfam" id="PF00361"/>
    </source>
</evidence>
<feature type="domain" description="MrpA C-terminal/MbhE" evidence="14">
    <location>
        <begin position="680"/>
        <end position="759"/>
    </location>
</feature>
<evidence type="ECO:0000256" key="4">
    <source>
        <dbReference type="ARBA" id="ARBA00022475"/>
    </source>
</evidence>
<proteinExistence type="predicted"/>